<dbReference type="PRINTS" id="PR00385">
    <property type="entry name" value="P450"/>
</dbReference>
<dbReference type="SUPFAM" id="SSF48264">
    <property type="entry name" value="Cytochrome P450"/>
    <property type="match status" value="1"/>
</dbReference>
<dbReference type="EMBL" id="VDMD01000037">
    <property type="protein sequence ID" value="TRM58284.1"/>
    <property type="molecule type" value="Genomic_DNA"/>
</dbReference>
<keyword evidence="12" id="KW-1185">Reference proteome</keyword>
<dbReference type="GO" id="GO:0005506">
    <property type="term" value="F:iron ion binding"/>
    <property type="evidence" value="ECO:0007669"/>
    <property type="project" value="InterPro"/>
</dbReference>
<evidence type="ECO:0000256" key="6">
    <source>
        <dbReference type="ARBA" id="ARBA00023002"/>
    </source>
</evidence>
<evidence type="ECO:0000256" key="2">
    <source>
        <dbReference type="ARBA" id="ARBA00005179"/>
    </source>
</evidence>
<keyword evidence="5 9" id="KW-0479">Metal-binding</keyword>
<dbReference type="InterPro" id="IPR001128">
    <property type="entry name" value="Cyt_P450"/>
</dbReference>
<keyword evidence="6 10" id="KW-0560">Oxidoreductase</keyword>
<dbReference type="GO" id="GO:0020037">
    <property type="term" value="F:heme binding"/>
    <property type="evidence" value="ECO:0007669"/>
    <property type="project" value="InterPro"/>
</dbReference>
<evidence type="ECO:0000256" key="9">
    <source>
        <dbReference type="PIRSR" id="PIRSR602401-1"/>
    </source>
</evidence>
<dbReference type="InterPro" id="IPR002401">
    <property type="entry name" value="Cyt_P450_E_grp-I"/>
</dbReference>
<evidence type="ECO:0000256" key="10">
    <source>
        <dbReference type="RuleBase" id="RU000461"/>
    </source>
</evidence>
<comment type="cofactor">
    <cofactor evidence="1 9">
        <name>heme</name>
        <dbReference type="ChEBI" id="CHEBI:30413"/>
    </cofactor>
</comment>
<evidence type="ECO:0000256" key="4">
    <source>
        <dbReference type="ARBA" id="ARBA00022617"/>
    </source>
</evidence>
<organism evidence="11 12">
    <name type="scientific">Schizophyllum amplum</name>
    <dbReference type="NCBI Taxonomy" id="97359"/>
    <lineage>
        <taxon>Eukaryota</taxon>
        <taxon>Fungi</taxon>
        <taxon>Dikarya</taxon>
        <taxon>Basidiomycota</taxon>
        <taxon>Agaricomycotina</taxon>
        <taxon>Agaricomycetes</taxon>
        <taxon>Agaricomycetidae</taxon>
        <taxon>Agaricales</taxon>
        <taxon>Schizophyllaceae</taxon>
        <taxon>Schizophyllum</taxon>
    </lineage>
</organism>
<feature type="binding site" description="axial binding residue" evidence="9">
    <location>
        <position position="442"/>
    </location>
    <ligand>
        <name>heme</name>
        <dbReference type="ChEBI" id="CHEBI:30413"/>
    </ligand>
    <ligandPart>
        <name>Fe</name>
        <dbReference type="ChEBI" id="CHEBI:18248"/>
    </ligandPart>
</feature>
<proteinExistence type="inferred from homology"/>
<dbReference type="InterPro" id="IPR050364">
    <property type="entry name" value="Cytochrome_P450_fung"/>
</dbReference>
<dbReference type="PROSITE" id="PS00086">
    <property type="entry name" value="CYTOCHROME_P450"/>
    <property type="match status" value="1"/>
</dbReference>
<evidence type="ECO:0000313" key="11">
    <source>
        <dbReference type="EMBL" id="TRM58284.1"/>
    </source>
</evidence>
<dbReference type="GO" id="GO:0016705">
    <property type="term" value="F:oxidoreductase activity, acting on paired donors, with incorporation or reduction of molecular oxygen"/>
    <property type="evidence" value="ECO:0007669"/>
    <property type="project" value="InterPro"/>
</dbReference>
<dbReference type="PRINTS" id="PR00463">
    <property type="entry name" value="EP450I"/>
</dbReference>
<evidence type="ECO:0000256" key="7">
    <source>
        <dbReference type="ARBA" id="ARBA00023004"/>
    </source>
</evidence>
<protein>
    <submittedName>
        <fullName evidence="11">Cytochrome P450</fullName>
    </submittedName>
</protein>
<dbReference type="InterPro" id="IPR036396">
    <property type="entry name" value="Cyt_P450_sf"/>
</dbReference>
<keyword evidence="7 9" id="KW-0408">Iron</keyword>
<dbReference type="PANTHER" id="PTHR46300">
    <property type="entry name" value="P450, PUTATIVE (EUROFUNG)-RELATED-RELATED"/>
    <property type="match status" value="1"/>
</dbReference>
<evidence type="ECO:0000256" key="3">
    <source>
        <dbReference type="ARBA" id="ARBA00010617"/>
    </source>
</evidence>
<keyword evidence="4 9" id="KW-0349">Heme</keyword>
<dbReference type="AlphaFoldDB" id="A0A550C0F9"/>
<evidence type="ECO:0000313" key="12">
    <source>
        <dbReference type="Proteomes" id="UP000320762"/>
    </source>
</evidence>
<evidence type="ECO:0000256" key="5">
    <source>
        <dbReference type="ARBA" id="ARBA00022723"/>
    </source>
</evidence>
<dbReference type="OrthoDB" id="2789670at2759"/>
<dbReference type="Gene3D" id="1.10.630.10">
    <property type="entry name" value="Cytochrome P450"/>
    <property type="match status" value="1"/>
</dbReference>
<dbReference type="STRING" id="97359.A0A550C0F9"/>
<evidence type="ECO:0000256" key="8">
    <source>
        <dbReference type="ARBA" id="ARBA00023033"/>
    </source>
</evidence>
<comment type="similarity">
    <text evidence="3 10">Belongs to the cytochrome P450 family.</text>
</comment>
<sequence length="517" mass="57338">MPALTAQDFVACALAYALYLLLKRPSTKGLPLPPGPPAEPLLGHLRVIPQTGAERAYYQWGKEYNSDLIYVNMLGQPIVVVNSLQAAVDLLDKRGSIHSDRPQFAFFTMLGWYEDLLLLSSDDPAFPIHRRLFQSYFTKSAASRFGATQMNEACKLVKGIIENPERCQECLRRFATAIILQLATGHEIKTLDDIYLKIAADVGTTMTGGGTPGATGVDICPWLRFLPSWCDPTGSTGFVRKWRFAVTNMYDMPYARVKADIEAGTAQPSFMLSALKEMEAQSECAKEMTEERIKGLCATAYAAGADTTFDTLTTFVFGIVNYPELQARARAELDKVVGPDRLPELSDRPGLPYVERVMYETFRFWPVTPLGPPHKSTKEDVYNGMFIPKGSLLFFNAFAMTHDESICADPWRFDPDRYLSREEGGRGEPFPSAQFGFGRRVCPGRVVGEANVFIAIATMLHVLTLRKAKDDAGNEITVDPETAKYTTGLTSHPETVLCDIVPTSENAKRLVAAYQTE</sequence>
<dbReference type="PANTHER" id="PTHR46300:SF5">
    <property type="entry name" value="CYTOCHROME P450"/>
    <property type="match status" value="1"/>
</dbReference>
<comment type="pathway">
    <text evidence="2">Secondary metabolite biosynthesis.</text>
</comment>
<comment type="caution">
    <text evidence="11">The sequence shown here is derived from an EMBL/GenBank/DDBJ whole genome shotgun (WGS) entry which is preliminary data.</text>
</comment>
<dbReference type="Pfam" id="PF00067">
    <property type="entry name" value="p450"/>
    <property type="match status" value="1"/>
</dbReference>
<name>A0A550C0F9_9AGAR</name>
<gene>
    <name evidence="11" type="ORF">BD626DRAFT_410691</name>
</gene>
<reference evidence="11 12" key="1">
    <citation type="journal article" date="2019" name="New Phytol.">
        <title>Comparative genomics reveals unique wood-decay strategies and fruiting body development in the Schizophyllaceae.</title>
        <authorList>
            <person name="Almasi E."/>
            <person name="Sahu N."/>
            <person name="Krizsan K."/>
            <person name="Balint B."/>
            <person name="Kovacs G.M."/>
            <person name="Kiss B."/>
            <person name="Cseklye J."/>
            <person name="Drula E."/>
            <person name="Henrissat B."/>
            <person name="Nagy I."/>
            <person name="Chovatia M."/>
            <person name="Adam C."/>
            <person name="LaButti K."/>
            <person name="Lipzen A."/>
            <person name="Riley R."/>
            <person name="Grigoriev I.V."/>
            <person name="Nagy L.G."/>
        </authorList>
    </citation>
    <scope>NUCLEOTIDE SEQUENCE [LARGE SCALE GENOMIC DNA]</scope>
    <source>
        <strain evidence="11 12">NL-1724</strain>
    </source>
</reference>
<dbReference type="Proteomes" id="UP000320762">
    <property type="component" value="Unassembled WGS sequence"/>
</dbReference>
<keyword evidence="8 10" id="KW-0503">Monooxygenase</keyword>
<dbReference type="CDD" id="cd11065">
    <property type="entry name" value="CYP64-like"/>
    <property type="match status" value="1"/>
</dbReference>
<dbReference type="GO" id="GO:0004497">
    <property type="term" value="F:monooxygenase activity"/>
    <property type="evidence" value="ECO:0007669"/>
    <property type="project" value="UniProtKB-KW"/>
</dbReference>
<dbReference type="InterPro" id="IPR017972">
    <property type="entry name" value="Cyt_P450_CS"/>
</dbReference>
<accession>A0A550C0F9</accession>
<evidence type="ECO:0000256" key="1">
    <source>
        <dbReference type="ARBA" id="ARBA00001971"/>
    </source>
</evidence>